<dbReference type="EMBL" id="PUFO01000068">
    <property type="protein sequence ID" value="TDG75127.1"/>
    <property type="molecule type" value="Genomic_DNA"/>
</dbReference>
<feature type="chain" id="PRO_5020940670" evidence="8">
    <location>
        <begin position="31"/>
        <end position="317"/>
    </location>
</feature>
<evidence type="ECO:0000256" key="2">
    <source>
        <dbReference type="ARBA" id="ARBA00022670"/>
    </source>
</evidence>
<dbReference type="Gene3D" id="3.10.350.10">
    <property type="entry name" value="LysM domain"/>
    <property type="match status" value="2"/>
</dbReference>
<evidence type="ECO:0000256" key="8">
    <source>
        <dbReference type="SAM" id="SignalP"/>
    </source>
</evidence>
<evidence type="ECO:0000256" key="7">
    <source>
        <dbReference type="SAM" id="MobiDB-lite"/>
    </source>
</evidence>
<keyword evidence="5" id="KW-0378">Hydrolase</keyword>
<evidence type="ECO:0000256" key="5">
    <source>
        <dbReference type="ARBA" id="ARBA00022801"/>
    </source>
</evidence>
<dbReference type="RefSeq" id="WP_010620078.1">
    <property type="nucleotide sequence ID" value="NZ_CP042371.1"/>
</dbReference>
<dbReference type="Gene3D" id="3.90.1720.10">
    <property type="entry name" value="endopeptidase domain like (from Nostoc punctiforme)"/>
    <property type="match status" value="1"/>
</dbReference>
<dbReference type="InterPro" id="IPR038765">
    <property type="entry name" value="Papain-like_cys_pep_sf"/>
</dbReference>
<dbReference type="SUPFAM" id="SSF54001">
    <property type="entry name" value="Cysteine proteinases"/>
    <property type="match status" value="1"/>
</dbReference>
<dbReference type="Pfam" id="PF01476">
    <property type="entry name" value="LysM"/>
    <property type="match status" value="2"/>
</dbReference>
<dbReference type="Proteomes" id="UP000294854">
    <property type="component" value="Unassembled WGS sequence"/>
</dbReference>
<feature type="compositionally biased region" description="Low complexity" evidence="7">
    <location>
        <begin position="173"/>
        <end position="194"/>
    </location>
</feature>
<evidence type="ECO:0000256" key="4">
    <source>
        <dbReference type="ARBA" id="ARBA00022737"/>
    </source>
</evidence>
<keyword evidence="4" id="KW-0677">Repeat</keyword>
<keyword evidence="3 8" id="KW-0732">Signal</keyword>
<feature type="region of interest" description="Disordered" evidence="7">
    <location>
        <begin position="165"/>
        <end position="194"/>
    </location>
</feature>
<organism evidence="11 12">
    <name type="scientific">Secundilactobacillus malefermentans</name>
    <dbReference type="NCBI Taxonomy" id="176292"/>
    <lineage>
        <taxon>Bacteria</taxon>
        <taxon>Bacillati</taxon>
        <taxon>Bacillota</taxon>
        <taxon>Bacilli</taxon>
        <taxon>Lactobacillales</taxon>
        <taxon>Lactobacillaceae</taxon>
        <taxon>Secundilactobacillus</taxon>
    </lineage>
</organism>
<gene>
    <name evidence="11" type="ORF">C5L31_001004</name>
</gene>
<feature type="domain" description="LysM" evidence="9">
    <location>
        <begin position="31"/>
        <end position="79"/>
    </location>
</feature>
<evidence type="ECO:0000313" key="11">
    <source>
        <dbReference type="EMBL" id="TDG75127.1"/>
    </source>
</evidence>
<dbReference type="PANTHER" id="PTHR47053">
    <property type="entry name" value="MUREIN DD-ENDOPEPTIDASE MEPH-RELATED"/>
    <property type="match status" value="1"/>
</dbReference>
<dbReference type="InterPro" id="IPR000064">
    <property type="entry name" value="NLP_P60_dom"/>
</dbReference>
<dbReference type="STRING" id="1122149.FD44_GL000633"/>
<keyword evidence="6" id="KW-0788">Thiol protease</keyword>
<evidence type="ECO:0000259" key="10">
    <source>
        <dbReference type="PROSITE" id="PS51935"/>
    </source>
</evidence>
<name>A0A4R5NKJ1_9LACO</name>
<dbReference type="SMART" id="SM00257">
    <property type="entry name" value="LysM"/>
    <property type="match status" value="2"/>
</dbReference>
<dbReference type="InterPro" id="IPR051202">
    <property type="entry name" value="Peptidase_C40"/>
</dbReference>
<dbReference type="GO" id="GO:0006508">
    <property type="term" value="P:proteolysis"/>
    <property type="evidence" value="ECO:0007669"/>
    <property type="project" value="UniProtKB-KW"/>
</dbReference>
<dbReference type="PROSITE" id="PS51935">
    <property type="entry name" value="NLPC_P60"/>
    <property type="match status" value="1"/>
</dbReference>
<evidence type="ECO:0000256" key="6">
    <source>
        <dbReference type="ARBA" id="ARBA00022807"/>
    </source>
</evidence>
<dbReference type="CDD" id="cd00118">
    <property type="entry name" value="LysM"/>
    <property type="match status" value="2"/>
</dbReference>
<dbReference type="PANTHER" id="PTHR47053:SF1">
    <property type="entry name" value="MUREIN DD-ENDOPEPTIDASE MEPH-RELATED"/>
    <property type="match status" value="1"/>
</dbReference>
<dbReference type="GO" id="GO:0008234">
    <property type="term" value="F:cysteine-type peptidase activity"/>
    <property type="evidence" value="ECO:0007669"/>
    <property type="project" value="UniProtKB-KW"/>
</dbReference>
<keyword evidence="12" id="KW-1185">Reference proteome</keyword>
<evidence type="ECO:0000259" key="9">
    <source>
        <dbReference type="PROSITE" id="PS51782"/>
    </source>
</evidence>
<comment type="similarity">
    <text evidence="1">Belongs to the peptidase C40 family.</text>
</comment>
<reference evidence="11 12" key="1">
    <citation type="journal article" date="2019" name="Appl. Microbiol. Biotechnol.">
        <title>Uncovering carbohydrate metabolism through a genotype-phenotype association study of 56 lactic acid bacteria genomes.</title>
        <authorList>
            <person name="Buron-Moles G."/>
            <person name="Chailyan A."/>
            <person name="Dolejs I."/>
            <person name="Forster J."/>
            <person name="Miks M.H."/>
        </authorList>
    </citation>
    <scope>NUCLEOTIDE SEQUENCE [LARGE SCALE GENOMIC DNA]</scope>
    <source>
        <strain evidence="11 12">ATCC 49373</strain>
    </source>
</reference>
<dbReference type="Pfam" id="PF00877">
    <property type="entry name" value="NLPC_P60"/>
    <property type="match status" value="1"/>
</dbReference>
<protein>
    <submittedName>
        <fullName evidence="11">Uncharacterized protein</fullName>
    </submittedName>
</protein>
<dbReference type="AlphaFoldDB" id="A0A4R5NKJ1"/>
<feature type="signal peptide" evidence="8">
    <location>
        <begin position="1"/>
        <end position="30"/>
    </location>
</feature>
<evidence type="ECO:0000313" key="12">
    <source>
        <dbReference type="Proteomes" id="UP000294854"/>
    </source>
</evidence>
<comment type="caution">
    <text evidence="11">The sequence shown here is derived from an EMBL/GenBank/DDBJ whole genome shotgun (WGS) entry which is preliminary data.</text>
</comment>
<dbReference type="InterPro" id="IPR018392">
    <property type="entry name" value="LysM"/>
</dbReference>
<dbReference type="OrthoDB" id="1654978at2"/>
<dbReference type="PROSITE" id="PS51782">
    <property type="entry name" value="LYSM"/>
    <property type="match status" value="2"/>
</dbReference>
<evidence type="ECO:0000256" key="3">
    <source>
        <dbReference type="ARBA" id="ARBA00022729"/>
    </source>
</evidence>
<accession>A0A4R5NKJ1</accession>
<feature type="domain" description="NlpC/P60" evidence="10">
    <location>
        <begin position="196"/>
        <end position="317"/>
    </location>
</feature>
<sequence>MGHSHNTVKVLAGVASAAGFLLVTSQSASAKTVTVKSNDTVWSIAKKYNVSVKSIESANSIKKNASQNDVIFVGQKLTIKQQTSKTVKATTQVKTSTKTTTVTETSNKVSSATNTYKVKSGDTLSKIASKYDTTVAKLQKLNKISGSTIYAGQKLTVSGTVAKQDNHVDTDDSTSSSTNTATASSSKDTTVTTTNDASTTSVAALAVKLAGENIPYVWGGASLKGMDCSGLVMYVYKNAAGVSLPHNTVQQESHVTTHSVAKAVPGDILFWGSKGSTYHDAIYIGNGQYVAAPTPGQNVEIETISKYFMPSFAGTVN</sequence>
<proteinExistence type="inferred from homology"/>
<evidence type="ECO:0000256" key="1">
    <source>
        <dbReference type="ARBA" id="ARBA00007074"/>
    </source>
</evidence>
<dbReference type="SUPFAM" id="SSF54106">
    <property type="entry name" value="LysM domain"/>
    <property type="match status" value="2"/>
</dbReference>
<keyword evidence="2" id="KW-0645">Protease</keyword>
<dbReference type="InterPro" id="IPR036779">
    <property type="entry name" value="LysM_dom_sf"/>
</dbReference>
<feature type="domain" description="LysM" evidence="9">
    <location>
        <begin position="114"/>
        <end position="157"/>
    </location>
</feature>